<evidence type="ECO:0000313" key="1">
    <source>
        <dbReference type="EMBL" id="KXZ41065.1"/>
    </source>
</evidence>
<dbReference type="EMBL" id="LSYV01000866">
    <property type="protein sequence ID" value="KXZ41065.1"/>
    <property type="molecule type" value="Genomic_DNA"/>
</dbReference>
<comment type="caution">
    <text evidence="1">The sequence shown here is derived from an EMBL/GenBank/DDBJ whole genome shotgun (WGS) entry which is preliminary data.</text>
</comment>
<evidence type="ECO:0000313" key="2">
    <source>
        <dbReference type="Proteomes" id="UP000075714"/>
    </source>
</evidence>
<dbReference type="AlphaFoldDB" id="A0A150FV49"/>
<keyword evidence="2" id="KW-1185">Reference proteome</keyword>
<gene>
    <name evidence="1" type="ORF">GPECTOR_870g114</name>
</gene>
<protein>
    <submittedName>
        <fullName evidence="1">Uncharacterized protein</fullName>
    </submittedName>
</protein>
<sequence>MGGDAALRDEELLPTTLRFELGAKACRTQRGDARPTLMDQIRPLARELLERVVLLDKRTDFVYIPATLFEKYFTAVMGTWYDVVITLTRGLLEGNTLAVDRASIRYLFLYPLVLWGNWHHGSYKNVPGVYSVYKELLDAHIISVREPKGEDKSVFPVLHSKFVDFLLANGPDYRPYSRAMAQLARLLYLHFSIDMARRLLQQLLFDEPRLGTLVVGSPEAAALLLGPLLEMACFEAIAMEGTSKTMYVEPVKDAQGTVIEARVHGIAWWALQVRRGKLQDHHVYERSCPGSRHINRANRTAELLLLLCTPAGHKSGGWWRFLRASGVAQLFTLMLEPFWNAFLPKGAEPYRVMHVDLQTVARRVAKQTWDMAVTLDDGSPAPRLYPLSMFSLSQVARHYTALTRVGPTKGNPAALESAFGLWERSILCGLMVDQGGHMHPPKMVLLPRFDDTVRFGVHVGAQMRHKALVFIIRPFAPATPEEAPTERASSVPKAPLHFGRGLVKAILGVFGVPPTCYTHEGDSDELQHAASAGVHGAWASTQLPSWSAGPDTWLPYLAGLADMVPDTNERRRLAAALAAKRVSGAKIAGMLLNWQYHYFRRMYDSGLRPVIEVTYGHDSNVFCLLL</sequence>
<proteinExistence type="predicted"/>
<reference evidence="2" key="1">
    <citation type="journal article" date="2016" name="Nat. Commun.">
        <title>The Gonium pectorale genome demonstrates co-option of cell cycle regulation during the evolution of multicellularity.</title>
        <authorList>
            <person name="Hanschen E.R."/>
            <person name="Marriage T.N."/>
            <person name="Ferris P.J."/>
            <person name="Hamaji T."/>
            <person name="Toyoda A."/>
            <person name="Fujiyama A."/>
            <person name="Neme R."/>
            <person name="Noguchi H."/>
            <person name="Minakuchi Y."/>
            <person name="Suzuki M."/>
            <person name="Kawai-Toyooka H."/>
            <person name="Smith D.R."/>
            <person name="Sparks H."/>
            <person name="Anderson J."/>
            <person name="Bakaric R."/>
            <person name="Luria V."/>
            <person name="Karger A."/>
            <person name="Kirschner M.W."/>
            <person name="Durand P.M."/>
            <person name="Michod R.E."/>
            <person name="Nozaki H."/>
            <person name="Olson B.J."/>
        </authorList>
    </citation>
    <scope>NUCLEOTIDE SEQUENCE [LARGE SCALE GENOMIC DNA]</scope>
    <source>
        <strain evidence="2">NIES-2863</strain>
    </source>
</reference>
<dbReference type="Proteomes" id="UP000075714">
    <property type="component" value="Unassembled WGS sequence"/>
</dbReference>
<name>A0A150FV49_GONPE</name>
<accession>A0A150FV49</accession>
<organism evidence="1 2">
    <name type="scientific">Gonium pectorale</name>
    <name type="common">Green alga</name>
    <dbReference type="NCBI Taxonomy" id="33097"/>
    <lineage>
        <taxon>Eukaryota</taxon>
        <taxon>Viridiplantae</taxon>
        <taxon>Chlorophyta</taxon>
        <taxon>core chlorophytes</taxon>
        <taxon>Chlorophyceae</taxon>
        <taxon>CS clade</taxon>
        <taxon>Chlamydomonadales</taxon>
        <taxon>Volvocaceae</taxon>
        <taxon>Gonium</taxon>
    </lineage>
</organism>